<feature type="transmembrane region" description="Helical" evidence="7">
    <location>
        <begin position="231"/>
        <end position="250"/>
    </location>
</feature>
<dbReference type="Pfam" id="PF00528">
    <property type="entry name" value="BPD_transp_1"/>
    <property type="match status" value="1"/>
</dbReference>
<dbReference type="GO" id="GO:0055085">
    <property type="term" value="P:transmembrane transport"/>
    <property type="evidence" value="ECO:0007669"/>
    <property type="project" value="InterPro"/>
</dbReference>
<organism evidence="9 10">
    <name type="scientific">Bacillus mesophilus</name>
    <dbReference type="NCBI Taxonomy" id="1808955"/>
    <lineage>
        <taxon>Bacteria</taxon>
        <taxon>Bacillati</taxon>
        <taxon>Bacillota</taxon>
        <taxon>Bacilli</taxon>
        <taxon>Bacillales</taxon>
        <taxon>Bacillaceae</taxon>
        <taxon>Bacillus</taxon>
    </lineage>
</organism>
<evidence type="ECO:0000313" key="10">
    <source>
        <dbReference type="Proteomes" id="UP000481043"/>
    </source>
</evidence>
<dbReference type="Proteomes" id="UP000481043">
    <property type="component" value="Unassembled WGS sequence"/>
</dbReference>
<feature type="transmembrane region" description="Helical" evidence="7">
    <location>
        <begin position="270"/>
        <end position="287"/>
    </location>
</feature>
<keyword evidence="4 7" id="KW-0812">Transmembrane</keyword>
<feature type="domain" description="ABC transmembrane type-1" evidence="8">
    <location>
        <begin position="86"/>
        <end position="287"/>
    </location>
</feature>
<evidence type="ECO:0000313" key="9">
    <source>
        <dbReference type="EMBL" id="NEY73595.1"/>
    </source>
</evidence>
<name>A0A6M0QB90_9BACI</name>
<dbReference type="InterPro" id="IPR035906">
    <property type="entry name" value="MetI-like_sf"/>
</dbReference>
<protein>
    <submittedName>
        <fullName evidence="9">ABC transporter permease subunit</fullName>
    </submittedName>
</protein>
<accession>A0A6M0QB90</accession>
<keyword evidence="3" id="KW-1003">Cell membrane</keyword>
<dbReference type="PANTHER" id="PTHR30465">
    <property type="entry name" value="INNER MEMBRANE ABC TRANSPORTER"/>
    <property type="match status" value="1"/>
</dbReference>
<dbReference type="EMBL" id="JAAIWM010000008">
    <property type="protein sequence ID" value="NEY73595.1"/>
    <property type="molecule type" value="Genomic_DNA"/>
</dbReference>
<dbReference type="InterPro" id="IPR000515">
    <property type="entry name" value="MetI-like"/>
</dbReference>
<dbReference type="SUPFAM" id="SSF161098">
    <property type="entry name" value="MetI-like"/>
    <property type="match status" value="1"/>
</dbReference>
<keyword evidence="6 7" id="KW-0472">Membrane</keyword>
<reference evidence="9 10" key="1">
    <citation type="submission" date="2020-02" db="EMBL/GenBank/DDBJ databases">
        <title>Bacillus aquiflavi sp. nov., isolated from yellow water of strong flavor Chinese baijiu in Yibin region of China.</title>
        <authorList>
            <person name="Xie J."/>
        </authorList>
    </citation>
    <scope>NUCLEOTIDE SEQUENCE [LARGE SCALE GENOMIC DNA]</scope>
    <source>
        <strain evidence="9 10">SA4</strain>
    </source>
</reference>
<dbReference type="Gene3D" id="1.10.3720.10">
    <property type="entry name" value="MetI-like"/>
    <property type="match status" value="1"/>
</dbReference>
<dbReference type="CDD" id="cd06261">
    <property type="entry name" value="TM_PBP2"/>
    <property type="match status" value="1"/>
</dbReference>
<evidence type="ECO:0000256" key="3">
    <source>
        <dbReference type="ARBA" id="ARBA00022475"/>
    </source>
</evidence>
<proteinExistence type="inferred from homology"/>
<keyword evidence="5 7" id="KW-1133">Transmembrane helix</keyword>
<dbReference type="RefSeq" id="WP_163181296.1">
    <property type="nucleotide sequence ID" value="NZ_JAAIWM010000008.1"/>
</dbReference>
<evidence type="ECO:0000259" key="8">
    <source>
        <dbReference type="PROSITE" id="PS50928"/>
    </source>
</evidence>
<comment type="caution">
    <text evidence="9">The sequence shown here is derived from an EMBL/GenBank/DDBJ whole genome shotgun (WGS) entry which is preliminary data.</text>
</comment>
<evidence type="ECO:0000256" key="6">
    <source>
        <dbReference type="ARBA" id="ARBA00023136"/>
    </source>
</evidence>
<dbReference type="PANTHER" id="PTHR30465:SF0">
    <property type="entry name" value="OLIGOPEPTIDE TRANSPORT SYSTEM PERMEASE PROTEIN APPB"/>
    <property type="match status" value="1"/>
</dbReference>
<dbReference type="AlphaFoldDB" id="A0A6M0QB90"/>
<evidence type="ECO:0000256" key="1">
    <source>
        <dbReference type="ARBA" id="ARBA00004651"/>
    </source>
</evidence>
<keyword evidence="10" id="KW-1185">Reference proteome</keyword>
<comment type="subcellular location">
    <subcellularLocation>
        <location evidence="1 7">Cell membrane</location>
        <topology evidence="1 7">Multi-pass membrane protein</topology>
    </subcellularLocation>
</comment>
<evidence type="ECO:0000256" key="7">
    <source>
        <dbReference type="RuleBase" id="RU363032"/>
    </source>
</evidence>
<comment type="similarity">
    <text evidence="7">Belongs to the binding-protein-dependent transport system permease family.</text>
</comment>
<feature type="transmembrane region" description="Helical" evidence="7">
    <location>
        <begin position="92"/>
        <end position="112"/>
    </location>
</feature>
<keyword evidence="2 7" id="KW-0813">Transport</keyword>
<evidence type="ECO:0000256" key="2">
    <source>
        <dbReference type="ARBA" id="ARBA00022448"/>
    </source>
</evidence>
<feature type="transmembrane region" description="Helical" evidence="7">
    <location>
        <begin position="7"/>
        <end position="27"/>
    </location>
</feature>
<feature type="transmembrane region" description="Helical" evidence="7">
    <location>
        <begin position="124"/>
        <end position="145"/>
    </location>
</feature>
<sequence>MHFLKNISFLLFLYIVVTLFIILFILLPREPQYIQPSRFHIDVEYNFTLEEYKNKIHTFYQYIKDHNGFGKAPEGITYAELTERYTKRSLELIVPAFLLTIIISFSIGLLIMKKRISARLEMKTNPFSLLFSLPDFFIFILVQYVFILVSRSSGLSFDLFGNDRWFHFILPSIILSIYPTYYLTKILLTTLTNEIHKDYINTAKSKGIHNKKIVNLHILWNSWPSMLGHTFIAYLYLVSSLPIIELLSAYDGLGYQFIKAIISYDDIRAIAYAIPFISIIFITKILLDTFKQIVLPRSEVHHID</sequence>
<feature type="transmembrane region" description="Helical" evidence="7">
    <location>
        <begin position="165"/>
        <end position="183"/>
    </location>
</feature>
<evidence type="ECO:0000256" key="5">
    <source>
        <dbReference type="ARBA" id="ARBA00022989"/>
    </source>
</evidence>
<evidence type="ECO:0000256" key="4">
    <source>
        <dbReference type="ARBA" id="ARBA00022692"/>
    </source>
</evidence>
<dbReference type="GO" id="GO:0005886">
    <property type="term" value="C:plasma membrane"/>
    <property type="evidence" value="ECO:0007669"/>
    <property type="project" value="UniProtKB-SubCell"/>
</dbReference>
<gene>
    <name evidence="9" type="ORF">G4D63_17910</name>
</gene>
<dbReference type="PROSITE" id="PS50928">
    <property type="entry name" value="ABC_TM1"/>
    <property type="match status" value="1"/>
</dbReference>